<dbReference type="RefSeq" id="WP_073165824.1">
    <property type="nucleotide sequence ID" value="NZ_FQUW01000024.1"/>
</dbReference>
<dbReference type="FunFam" id="3.40.50.300:FF:000224">
    <property type="entry name" value="Energy-coupling factor transporter ATP-binding protein EcfA"/>
    <property type="match status" value="1"/>
</dbReference>
<feature type="domain" description="ABC transporter" evidence="11">
    <location>
        <begin position="5"/>
        <end position="238"/>
    </location>
</feature>
<evidence type="ECO:0000313" key="13">
    <source>
        <dbReference type="Proteomes" id="UP000184196"/>
    </source>
</evidence>
<dbReference type="CDD" id="cd03225">
    <property type="entry name" value="ABC_cobalt_CbiO_domain1"/>
    <property type="match status" value="1"/>
</dbReference>
<dbReference type="GO" id="GO:0043190">
    <property type="term" value="C:ATP-binding cassette (ABC) transporter complex"/>
    <property type="evidence" value="ECO:0007669"/>
    <property type="project" value="TreeGrafter"/>
</dbReference>
<protein>
    <recommendedName>
        <fullName evidence="10">ABC transporter ATP-binding protein</fullName>
    </recommendedName>
</protein>
<evidence type="ECO:0000256" key="4">
    <source>
        <dbReference type="ARBA" id="ARBA00022475"/>
    </source>
</evidence>
<gene>
    <name evidence="12" type="ORF">SAMN02745218_02040</name>
</gene>
<evidence type="ECO:0000313" key="12">
    <source>
        <dbReference type="EMBL" id="SHF35258.1"/>
    </source>
</evidence>
<comment type="function">
    <text evidence="10">Part of an ABC transporter complex. Responsible for energy coupling to the transport system.</text>
</comment>
<keyword evidence="8 10" id="KW-0472">Membrane</keyword>
<dbReference type="Pfam" id="PF00005">
    <property type="entry name" value="ABC_tran"/>
    <property type="match status" value="1"/>
</dbReference>
<keyword evidence="3 10" id="KW-0813">Transport</keyword>
<dbReference type="InterPro" id="IPR015856">
    <property type="entry name" value="ABC_transpr_CbiO/EcfA_su"/>
</dbReference>
<evidence type="ECO:0000256" key="9">
    <source>
        <dbReference type="ARBA" id="ARBA00025157"/>
    </source>
</evidence>
<comment type="subcellular location">
    <subcellularLocation>
        <location evidence="1 10">Cell membrane</location>
        <topology evidence="1 10">Peripheral membrane protein</topology>
    </subcellularLocation>
</comment>
<dbReference type="InterPro" id="IPR050095">
    <property type="entry name" value="ECF_ABC_transporter_ATP-bd"/>
</dbReference>
<keyword evidence="4 10" id="KW-1003">Cell membrane</keyword>
<comment type="function">
    <text evidence="9">Probably part of an ABC transporter complex. Responsible for energy coupling to the transport system.</text>
</comment>
<evidence type="ECO:0000256" key="7">
    <source>
        <dbReference type="ARBA" id="ARBA00022967"/>
    </source>
</evidence>
<organism evidence="12 13">
    <name type="scientific">Desulfofundulus australicus DSM 11792</name>
    <dbReference type="NCBI Taxonomy" id="1121425"/>
    <lineage>
        <taxon>Bacteria</taxon>
        <taxon>Bacillati</taxon>
        <taxon>Bacillota</taxon>
        <taxon>Clostridia</taxon>
        <taxon>Eubacteriales</taxon>
        <taxon>Peptococcaceae</taxon>
        <taxon>Desulfofundulus</taxon>
    </lineage>
</organism>
<dbReference type="PROSITE" id="PS50893">
    <property type="entry name" value="ABC_TRANSPORTER_2"/>
    <property type="match status" value="1"/>
</dbReference>
<evidence type="ECO:0000256" key="3">
    <source>
        <dbReference type="ARBA" id="ARBA00022448"/>
    </source>
</evidence>
<dbReference type="SMART" id="SM00382">
    <property type="entry name" value="AAA"/>
    <property type="match status" value="1"/>
</dbReference>
<dbReference type="OrthoDB" id="9784332at2"/>
<dbReference type="PANTHER" id="PTHR43553">
    <property type="entry name" value="HEAVY METAL TRANSPORTER"/>
    <property type="match status" value="1"/>
</dbReference>
<keyword evidence="7" id="KW-1278">Translocase</keyword>
<keyword evidence="5 10" id="KW-0547">Nucleotide-binding</keyword>
<dbReference type="NCBIfam" id="TIGR01166">
    <property type="entry name" value="cbiO"/>
    <property type="match status" value="1"/>
</dbReference>
<evidence type="ECO:0000256" key="5">
    <source>
        <dbReference type="ARBA" id="ARBA00022741"/>
    </source>
</evidence>
<evidence type="ECO:0000256" key="2">
    <source>
        <dbReference type="ARBA" id="ARBA00005417"/>
    </source>
</evidence>
<accession>A0A1M5AYE2</accession>
<evidence type="ECO:0000256" key="6">
    <source>
        <dbReference type="ARBA" id="ARBA00022840"/>
    </source>
</evidence>
<dbReference type="Proteomes" id="UP000184196">
    <property type="component" value="Unassembled WGS sequence"/>
</dbReference>
<evidence type="ECO:0000256" key="1">
    <source>
        <dbReference type="ARBA" id="ARBA00004202"/>
    </source>
</evidence>
<evidence type="ECO:0000256" key="8">
    <source>
        <dbReference type="ARBA" id="ARBA00023136"/>
    </source>
</evidence>
<dbReference type="PROSITE" id="PS00211">
    <property type="entry name" value="ABC_TRANSPORTER_1"/>
    <property type="match status" value="1"/>
</dbReference>
<dbReference type="InterPro" id="IPR003593">
    <property type="entry name" value="AAA+_ATPase"/>
</dbReference>
<keyword evidence="13" id="KW-1185">Reference proteome</keyword>
<evidence type="ECO:0000256" key="10">
    <source>
        <dbReference type="RuleBase" id="RU364103"/>
    </source>
</evidence>
<dbReference type="PANTHER" id="PTHR43553:SF24">
    <property type="entry name" value="ENERGY-COUPLING FACTOR TRANSPORTER ATP-BINDING PROTEIN ECFA1"/>
    <property type="match status" value="1"/>
</dbReference>
<dbReference type="GO" id="GO:0006824">
    <property type="term" value="P:cobalt ion transport"/>
    <property type="evidence" value="ECO:0007669"/>
    <property type="project" value="InterPro"/>
</dbReference>
<dbReference type="AlphaFoldDB" id="A0A1M5AYE2"/>
<sequence>MDSVIEVEDLYYTYRDGTRALAGLSFSLPRGCRVALMGPNGAGKSTLLMHLNGIYLPQRGKVRVMGQEVNARTAREIKSRVGLVFQDPDDQVFSSTVEEDVAFGPVNMGLPPAEVKRRVDEALAAVQMEEYRDRPPYHLSYGQKKRVAIAGVLAMGPEIIVLDEPMAYLDPQGKDTLLEILDRLHRRGTTILVATHDVDMAASWADLVVIIKDGRTLAQGDPSLLVREDIIRRANLRFPLVAQIFRSLPELQLEAVPYTVEQAAALLRKILAGRQT</sequence>
<dbReference type="GO" id="GO:0005524">
    <property type="term" value="F:ATP binding"/>
    <property type="evidence" value="ECO:0007669"/>
    <property type="project" value="UniProtKB-UniRule"/>
</dbReference>
<name>A0A1M5AYE2_9FIRM</name>
<dbReference type="Gene3D" id="3.40.50.300">
    <property type="entry name" value="P-loop containing nucleotide triphosphate hydrolases"/>
    <property type="match status" value="1"/>
</dbReference>
<dbReference type="EMBL" id="FQUW01000024">
    <property type="protein sequence ID" value="SHF35258.1"/>
    <property type="molecule type" value="Genomic_DNA"/>
</dbReference>
<dbReference type="GO" id="GO:0042626">
    <property type="term" value="F:ATPase-coupled transmembrane transporter activity"/>
    <property type="evidence" value="ECO:0007669"/>
    <property type="project" value="TreeGrafter"/>
</dbReference>
<dbReference type="InterPro" id="IPR027417">
    <property type="entry name" value="P-loop_NTPase"/>
</dbReference>
<dbReference type="InterPro" id="IPR005876">
    <property type="entry name" value="Co_trans_ATP-bd"/>
</dbReference>
<reference evidence="13" key="1">
    <citation type="submission" date="2016-11" db="EMBL/GenBank/DDBJ databases">
        <authorList>
            <person name="Varghese N."/>
            <person name="Submissions S."/>
        </authorList>
    </citation>
    <scope>NUCLEOTIDE SEQUENCE [LARGE SCALE GENOMIC DNA]</scope>
    <source>
        <strain evidence="13">DSM 11792</strain>
    </source>
</reference>
<dbReference type="SUPFAM" id="SSF52540">
    <property type="entry name" value="P-loop containing nucleoside triphosphate hydrolases"/>
    <property type="match status" value="1"/>
</dbReference>
<dbReference type="InterPro" id="IPR003439">
    <property type="entry name" value="ABC_transporter-like_ATP-bd"/>
</dbReference>
<dbReference type="GO" id="GO:0016887">
    <property type="term" value="F:ATP hydrolysis activity"/>
    <property type="evidence" value="ECO:0007669"/>
    <property type="project" value="InterPro"/>
</dbReference>
<dbReference type="InterPro" id="IPR017871">
    <property type="entry name" value="ABC_transporter-like_CS"/>
</dbReference>
<proteinExistence type="inferred from homology"/>
<evidence type="ECO:0000259" key="11">
    <source>
        <dbReference type="PROSITE" id="PS50893"/>
    </source>
</evidence>
<keyword evidence="6 10" id="KW-0067">ATP-binding</keyword>
<comment type="similarity">
    <text evidence="2 10">Belongs to the ABC transporter superfamily.</text>
</comment>